<sequence>MTTAEARERGRAAFETRAWERAYAQLTAADAAAPLPTTDLERLAVAAFLAGHDDESAALQERGYRELLREGRPHAAVRCAFWLAIVLINQGEFARAAGWLARADRLLDDAGRDCAESGYLLAARARQTVAGGDPAVAAEMFAEAVAVGRRHDDTDLVVLGRMGRGRALIDLGKVPEGVALLDEAMVAVTAGEAGPLLTGIVYCTVIDACRATFDVRRAREWTAALSRWCDAQPDLVPFRGECQVHRVHVLRDQGAWRDALAEAGRACVRLSDPPGQPAAGAAYYEQAELHRLRGEVAAAEDAYRLAGLSGLDPQPGLALLRLGQGRVAPAVAGLRRALDETPSPIERPALLTALVEALLAAGSVDEAAAAAAELAEIADSARVPVLAAMSAYATASVRLVRGDAGAALTAARRSWAGFHEVDTPYEAARARVLVGLACRDLGDADAARLELDAAVRTFRRLSAGPDLDRLRRLTDGGGAGARPGTVGSGSGPGLGLGAARGAGSVSEAGAAPGAAVGLTPRELEVLRLVAAGRSNRSIAATLVLSDKTVARHVSNIFAKLGVSSRAAATAFAYEHDLVAR</sequence>
<evidence type="ECO:0000313" key="4">
    <source>
        <dbReference type="EMBL" id="SEF08643.1"/>
    </source>
</evidence>
<reference evidence="5" key="1">
    <citation type="submission" date="2016-10" db="EMBL/GenBank/DDBJ databases">
        <authorList>
            <person name="Varghese N."/>
            <person name="Submissions S."/>
        </authorList>
    </citation>
    <scope>NUCLEOTIDE SEQUENCE [LARGE SCALE GENOMIC DNA]</scope>
    <source>
        <strain evidence="5">DSM 45237</strain>
    </source>
</reference>
<evidence type="ECO:0000256" key="2">
    <source>
        <dbReference type="SAM" id="MobiDB-lite"/>
    </source>
</evidence>
<gene>
    <name evidence="4" type="ORF">SAMN04488561_3675</name>
</gene>
<feature type="region of interest" description="Disordered" evidence="2">
    <location>
        <begin position="472"/>
        <end position="493"/>
    </location>
</feature>
<dbReference type="STRING" id="561176.SAMN04488561_3675"/>
<dbReference type="GO" id="GO:0006355">
    <property type="term" value="P:regulation of DNA-templated transcription"/>
    <property type="evidence" value="ECO:0007669"/>
    <property type="project" value="InterPro"/>
</dbReference>
<name>A0A1H5P401_9ACTN</name>
<dbReference type="InterPro" id="IPR016032">
    <property type="entry name" value="Sig_transdc_resp-reg_C-effctor"/>
</dbReference>
<evidence type="ECO:0000313" key="5">
    <source>
        <dbReference type="Proteomes" id="UP000181980"/>
    </source>
</evidence>
<dbReference type="PANTHER" id="PTHR43214:SF43">
    <property type="entry name" value="TWO-COMPONENT RESPONSE REGULATOR"/>
    <property type="match status" value="1"/>
</dbReference>
<organism evidence="4 5">
    <name type="scientific">Jiangella alba</name>
    <dbReference type="NCBI Taxonomy" id="561176"/>
    <lineage>
        <taxon>Bacteria</taxon>
        <taxon>Bacillati</taxon>
        <taxon>Actinomycetota</taxon>
        <taxon>Actinomycetes</taxon>
        <taxon>Jiangellales</taxon>
        <taxon>Jiangellaceae</taxon>
        <taxon>Jiangella</taxon>
    </lineage>
</organism>
<dbReference type="GO" id="GO:0003677">
    <property type="term" value="F:DNA binding"/>
    <property type="evidence" value="ECO:0007669"/>
    <property type="project" value="UniProtKB-KW"/>
</dbReference>
<dbReference type="Gene3D" id="1.25.40.10">
    <property type="entry name" value="Tetratricopeptide repeat domain"/>
    <property type="match status" value="2"/>
</dbReference>
<dbReference type="InterPro" id="IPR000792">
    <property type="entry name" value="Tscrpt_reg_LuxR_C"/>
</dbReference>
<dbReference type="RefSeq" id="WP_069110636.1">
    <property type="nucleotide sequence ID" value="NZ_FNUC01000004.1"/>
</dbReference>
<dbReference type="PANTHER" id="PTHR43214">
    <property type="entry name" value="TWO-COMPONENT RESPONSE REGULATOR"/>
    <property type="match status" value="1"/>
</dbReference>
<protein>
    <submittedName>
        <fullName evidence="4">Regulatory protein, luxR family</fullName>
    </submittedName>
</protein>
<dbReference type="PROSITE" id="PS00622">
    <property type="entry name" value="HTH_LUXR_1"/>
    <property type="match status" value="1"/>
</dbReference>
<dbReference type="Gene3D" id="1.10.10.10">
    <property type="entry name" value="Winged helix-like DNA-binding domain superfamily/Winged helix DNA-binding domain"/>
    <property type="match status" value="1"/>
</dbReference>
<proteinExistence type="predicted"/>
<dbReference type="InterPro" id="IPR039420">
    <property type="entry name" value="WalR-like"/>
</dbReference>
<evidence type="ECO:0000259" key="3">
    <source>
        <dbReference type="PROSITE" id="PS50043"/>
    </source>
</evidence>
<dbReference type="Proteomes" id="UP000181980">
    <property type="component" value="Unassembled WGS sequence"/>
</dbReference>
<dbReference type="SUPFAM" id="SSF46894">
    <property type="entry name" value="C-terminal effector domain of the bipartite response regulators"/>
    <property type="match status" value="1"/>
</dbReference>
<accession>A0A1H5P401</accession>
<dbReference type="EMBL" id="FNUC01000004">
    <property type="protein sequence ID" value="SEF08643.1"/>
    <property type="molecule type" value="Genomic_DNA"/>
</dbReference>
<dbReference type="PRINTS" id="PR00038">
    <property type="entry name" value="HTHLUXR"/>
</dbReference>
<dbReference type="InterPro" id="IPR011990">
    <property type="entry name" value="TPR-like_helical_dom_sf"/>
</dbReference>
<feature type="compositionally biased region" description="Gly residues" evidence="2">
    <location>
        <begin position="475"/>
        <end position="493"/>
    </location>
</feature>
<dbReference type="InterPro" id="IPR036388">
    <property type="entry name" value="WH-like_DNA-bd_sf"/>
</dbReference>
<feature type="domain" description="HTH luxR-type" evidence="3">
    <location>
        <begin position="511"/>
        <end position="576"/>
    </location>
</feature>
<dbReference type="PROSITE" id="PS50043">
    <property type="entry name" value="HTH_LUXR_2"/>
    <property type="match status" value="1"/>
</dbReference>
<dbReference type="SMART" id="SM00421">
    <property type="entry name" value="HTH_LUXR"/>
    <property type="match status" value="1"/>
</dbReference>
<dbReference type="Pfam" id="PF00196">
    <property type="entry name" value="GerE"/>
    <property type="match status" value="1"/>
</dbReference>
<dbReference type="AlphaFoldDB" id="A0A1H5P401"/>
<dbReference type="CDD" id="cd06170">
    <property type="entry name" value="LuxR_C_like"/>
    <property type="match status" value="1"/>
</dbReference>
<evidence type="ECO:0000256" key="1">
    <source>
        <dbReference type="ARBA" id="ARBA00023125"/>
    </source>
</evidence>
<keyword evidence="1" id="KW-0238">DNA-binding</keyword>
<dbReference type="OrthoDB" id="27092at2"/>
<keyword evidence="5" id="KW-1185">Reference proteome</keyword>
<dbReference type="Pfam" id="PF13432">
    <property type="entry name" value="TPR_16"/>
    <property type="match status" value="1"/>
</dbReference>
<dbReference type="SUPFAM" id="SSF48452">
    <property type="entry name" value="TPR-like"/>
    <property type="match status" value="2"/>
</dbReference>